<keyword evidence="1" id="KW-0812">Transmembrane</keyword>
<feature type="transmembrane region" description="Helical" evidence="1">
    <location>
        <begin position="180"/>
        <end position="200"/>
    </location>
</feature>
<sequence>MISPTLLLFVDVDPKFFTACEKSLITVQHLCQGVLMPSFLGIALIATIGRGYLQSNSLSMDFGPLLKGLWLYLLIGFYSEWATLIGDAIGGFVGLLRLPTAGDSAGQAIYQILTPGALTQNSAGQTVSMAEFIDRAGSLLSNLNDAWQSFSFVGLLTRFFTATTVLVVRNVMLYIRQFVLGFLYVSGPITLSLSVIPAFAQLAKHWLQNFVSVHLWSLTFAVLDLLYSFYAQQQTQVGPMLPGTQQADQDTSFLIMSVAFVVLYFMVPYLTSLVIGGSAVQGFLASFGGMVAGAATAAAGVAAPGGGGLSSALGRIMGNGRSAGSGGGGNSGAAEGHSNAEHIATTPAAENSAAASLPRVTMAEALNPTYQQRSSGIWTR</sequence>
<feature type="transmembrane region" description="Helical" evidence="1">
    <location>
        <begin position="206"/>
        <end position="230"/>
    </location>
</feature>
<comment type="caution">
    <text evidence="3">The sequence shown here is derived from an EMBL/GenBank/DDBJ whole genome shotgun (WGS) entry which is preliminary data.</text>
</comment>
<feature type="transmembrane region" description="Helical" evidence="1">
    <location>
        <begin position="34"/>
        <end position="53"/>
    </location>
</feature>
<accession>A0ABS3TF20</accession>
<feature type="transmembrane region" description="Helical" evidence="1">
    <location>
        <begin position="65"/>
        <end position="86"/>
    </location>
</feature>
<dbReference type="InterPro" id="IPR012424">
    <property type="entry name" value="Conjugative_transposon_TraJ_C"/>
</dbReference>
<evidence type="ECO:0000256" key="1">
    <source>
        <dbReference type="SAM" id="Phobius"/>
    </source>
</evidence>
<dbReference type="RefSeq" id="WP_208308531.1">
    <property type="nucleotide sequence ID" value="NZ_JAGETX010000010.1"/>
</dbReference>
<keyword evidence="1" id="KW-1133">Transmembrane helix</keyword>
<feature type="domain" description="Conjugative transposon TraJ C-terminal" evidence="2">
    <location>
        <begin position="172"/>
        <end position="325"/>
    </location>
</feature>
<feature type="transmembrane region" description="Helical" evidence="1">
    <location>
        <begin position="283"/>
        <end position="303"/>
    </location>
</feature>
<evidence type="ECO:0000313" key="4">
    <source>
        <dbReference type="Proteomes" id="UP000670527"/>
    </source>
</evidence>
<keyword evidence="4" id="KW-1185">Reference proteome</keyword>
<dbReference type="Proteomes" id="UP000670527">
    <property type="component" value="Unassembled WGS sequence"/>
</dbReference>
<keyword evidence="1" id="KW-0472">Membrane</keyword>
<feature type="transmembrane region" description="Helical" evidence="1">
    <location>
        <begin position="251"/>
        <end position="271"/>
    </location>
</feature>
<protein>
    <recommendedName>
        <fullName evidence="2">Conjugative transposon TraJ C-terminal domain-containing protein</fullName>
    </recommendedName>
</protein>
<evidence type="ECO:0000259" key="2">
    <source>
        <dbReference type="Pfam" id="PF07863"/>
    </source>
</evidence>
<dbReference type="Pfam" id="PF07863">
    <property type="entry name" value="CtnDOT_TraJ"/>
    <property type="match status" value="1"/>
</dbReference>
<reference evidence="3 4" key="1">
    <citation type="submission" date="2021-03" db="EMBL/GenBank/DDBJ databases">
        <authorList>
            <person name="Kim M.K."/>
        </authorList>
    </citation>
    <scope>NUCLEOTIDE SEQUENCE [LARGE SCALE GENOMIC DNA]</scope>
    <source>
        <strain evidence="3 4">BT507</strain>
    </source>
</reference>
<feature type="transmembrane region" description="Helical" evidence="1">
    <location>
        <begin position="146"/>
        <end position="168"/>
    </location>
</feature>
<gene>
    <name evidence="3" type="ORF">J4D97_16515</name>
</gene>
<organism evidence="3 4">
    <name type="scientific">Hymenobacter defluvii</name>
    <dbReference type="NCBI Taxonomy" id="2054411"/>
    <lineage>
        <taxon>Bacteria</taxon>
        <taxon>Pseudomonadati</taxon>
        <taxon>Bacteroidota</taxon>
        <taxon>Cytophagia</taxon>
        <taxon>Cytophagales</taxon>
        <taxon>Hymenobacteraceae</taxon>
        <taxon>Hymenobacter</taxon>
    </lineage>
</organism>
<name>A0ABS3TF20_9BACT</name>
<evidence type="ECO:0000313" key="3">
    <source>
        <dbReference type="EMBL" id="MBO3272261.1"/>
    </source>
</evidence>
<dbReference type="EMBL" id="JAGETX010000010">
    <property type="protein sequence ID" value="MBO3272261.1"/>
    <property type="molecule type" value="Genomic_DNA"/>
</dbReference>
<proteinExistence type="predicted"/>